<dbReference type="GO" id="GO:0022625">
    <property type="term" value="C:cytosolic large ribosomal subunit"/>
    <property type="evidence" value="ECO:0007669"/>
    <property type="project" value="TreeGrafter"/>
</dbReference>
<dbReference type="Gene3D" id="3.30.420.100">
    <property type="match status" value="1"/>
</dbReference>
<comment type="similarity">
    <text evidence="1 7">Belongs to the universal ribosomal protein uL18 family.</text>
</comment>
<dbReference type="PANTHER" id="PTHR12899:SF3">
    <property type="entry name" value="LARGE RIBOSOMAL SUBUNIT PROTEIN UL18M"/>
    <property type="match status" value="1"/>
</dbReference>
<reference evidence="8 9" key="1">
    <citation type="submission" date="2018-08" db="EMBL/GenBank/DDBJ databases">
        <title>Wenzhouxiangella salilacus sp. nov., a novel bacterium isolated from a saline lake in Xinjiang Province, China.</title>
        <authorList>
            <person name="Han S."/>
        </authorList>
    </citation>
    <scope>NUCLEOTIDE SEQUENCE [LARGE SCALE GENOMIC DNA]</scope>
    <source>
        <strain evidence="8 9">XDB06</strain>
    </source>
</reference>
<comment type="subunit">
    <text evidence="7">Part of the 50S ribosomal subunit; part of the 5S rRNA/L5/L18/L25 subcomplex. Contacts the 5S and 23S rRNAs.</text>
</comment>
<organism evidence="8 9">
    <name type="scientific">Wenzhouxiangella sediminis</name>
    <dbReference type="NCBI Taxonomy" id="1792836"/>
    <lineage>
        <taxon>Bacteria</taxon>
        <taxon>Pseudomonadati</taxon>
        <taxon>Pseudomonadota</taxon>
        <taxon>Gammaproteobacteria</taxon>
        <taxon>Chromatiales</taxon>
        <taxon>Wenzhouxiangellaceae</taxon>
        <taxon>Wenzhouxiangella</taxon>
    </lineage>
</organism>
<dbReference type="CDD" id="cd00432">
    <property type="entry name" value="Ribosomal_L18_L5e"/>
    <property type="match status" value="1"/>
</dbReference>
<dbReference type="Pfam" id="PF00861">
    <property type="entry name" value="Ribosomal_L18p"/>
    <property type="match status" value="1"/>
</dbReference>
<proteinExistence type="inferred from homology"/>
<dbReference type="FunFam" id="3.30.420.100:FF:000001">
    <property type="entry name" value="50S ribosomal protein L18"/>
    <property type="match status" value="1"/>
</dbReference>
<dbReference type="GO" id="GO:0003735">
    <property type="term" value="F:structural constituent of ribosome"/>
    <property type="evidence" value="ECO:0007669"/>
    <property type="project" value="InterPro"/>
</dbReference>
<dbReference type="RefSeq" id="WP_116650671.1">
    <property type="nucleotide sequence ID" value="NZ_QUZK01000035.1"/>
</dbReference>
<protein>
    <recommendedName>
        <fullName evidence="6 7">Large ribosomal subunit protein uL18</fullName>
    </recommendedName>
</protein>
<dbReference type="InterPro" id="IPR005484">
    <property type="entry name" value="Ribosomal_uL18_bac/plant/anim"/>
</dbReference>
<keyword evidence="3 7" id="KW-0694">RNA-binding</keyword>
<gene>
    <name evidence="7" type="primary">rplR</name>
    <name evidence="8" type="ORF">DZC52_08315</name>
</gene>
<evidence type="ECO:0000256" key="2">
    <source>
        <dbReference type="ARBA" id="ARBA00022730"/>
    </source>
</evidence>
<accession>A0A3E1K8Q2</accession>
<name>A0A3E1K8Q2_9GAMM</name>
<dbReference type="NCBIfam" id="TIGR00060">
    <property type="entry name" value="L18_bact"/>
    <property type="match status" value="1"/>
</dbReference>
<comment type="function">
    <text evidence="7">This is one of the proteins that bind and probably mediate the attachment of the 5S RNA into the large ribosomal subunit, where it forms part of the central protuberance.</text>
</comment>
<dbReference type="SUPFAM" id="SSF53137">
    <property type="entry name" value="Translational machinery components"/>
    <property type="match status" value="1"/>
</dbReference>
<evidence type="ECO:0000313" key="9">
    <source>
        <dbReference type="Proteomes" id="UP000260351"/>
    </source>
</evidence>
<sequence>MKDKNQSRLRRARKNRARITRSGQARLTVHRSGRHIYAQVIASGGQHTVAAASTLQKDVAEGLKSTCSVEAAEAVGKKIAERSLEAGVEGVAFDRSGFRYHGRVKALADAAREAGLKF</sequence>
<dbReference type="EMBL" id="QUZK01000035">
    <property type="protein sequence ID" value="RFF30478.1"/>
    <property type="molecule type" value="Genomic_DNA"/>
</dbReference>
<dbReference type="HAMAP" id="MF_01337_B">
    <property type="entry name" value="Ribosomal_uL18_B"/>
    <property type="match status" value="1"/>
</dbReference>
<evidence type="ECO:0000256" key="1">
    <source>
        <dbReference type="ARBA" id="ARBA00007116"/>
    </source>
</evidence>
<comment type="caution">
    <text evidence="8">The sequence shown here is derived from an EMBL/GenBank/DDBJ whole genome shotgun (WGS) entry which is preliminary data.</text>
</comment>
<dbReference type="InterPro" id="IPR004389">
    <property type="entry name" value="Ribosomal_uL18_bac-type"/>
</dbReference>
<keyword evidence="4 7" id="KW-0689">Ribosomal protein</keyword>
<evidence type="ECO:0000256" key="3">
    <source>
        <dbReference type="ARBA" id="ARBA00022884"/>
    </source>
</evidence>
<dbReference type="OrthoDB" id="9810939at2"/>
<evidence type="ECO:0000256" key="6">
    <source>
        <dbReference type="ARBA" id="ARBA00035197"/>
    </source>
</evidence>
<dbReference type="AlphaFoldDB" id="A0A3E1K8Q2"/>
<dbReference type="PANTHER" id="PTHR12899">
    <property type="entry name" value="39S RIBOSOMAL PROTEIN L18, MITOCHONDRIAL"/>
    <property type="match status" value="1"/>
</dbReference>
<dbReference type="InterPro" id="IPR057268">
    <property type="entry name" value="Ribosomal_L18"/>
</dbReference>
<keyword evidence="2 7" id="KW-0699">rRNA-binding</keyword>
<evidence type="ECO:0000256" key="4">
    <source>
        <dbReference type="ARBA" id="ARBA00022980"/>
    </source>
</evidence>
<dbReference type="GO" id="GO:0006412">
    <property type="term" value="P:translation"/>
    <property type="evidence" value="ECO:0007669"/>
    <property type="project" value="UniProtKB-UniRule"/>
</dbReference>
<dbReference type="GO" id="GO:0008097">
    <property type="term" value="F:5S rRNA binding"/>
    <property type="evidence" value="ECO:0007669"/>
    <property type="project" value="TreeGrafter"/>
</dbReference>
<dbReference type="Proteomes" id="UP000260351">
    <property type="component" value="Unassembled WGS sequence"/>
</dbReference>
<evidence type="ECO:0000313" key="8">
    <source>
        <dbReference type="EMBL" id="RFF30478.1"/>
    </source>
</evidence>
<evidence type="ECO:0000256" key="7">
    <source>
        <dbReference type="HAMAP-Rule" id="MF_01337"/>
    </source>
</evidence>
<keyword evidence="5 7" id="KW-0687">Ribonucleoprotein</keyword>
<evidence type="ECO:0000256" key="5">
    <source>
        <dbReference type="ARBA" id="ARBA00023274"/>
    </source>
</evidence>
<keyword evidence="9" id="KW-1185">Reference proteome</keyword>